<organism evidence="2">
    <name type="scientific">Nanobsidianus stetteri</name>
    <dbReference type="NCBI Taxonomy" id="1294122"/>
    <lineage>
        <taxon>Archaea</taxon>
        <taxon>Nanobdellota</taxon>
        <taxon>Candidatus Nanoarchaeia</taxon>
        <taxon>Nanoarchaeales</taxon>
        <taxon>Nanopusillaceae</taxon>
        <taxon>Candidatus Nanobsidianus</taxon>
    </lineage>
</organism>
<dbReference type="EMBL" id="QEFH01000008">
    <property type="protein sequence ID" value="PVU71288.1"/>
    <property type="molecule type" value="Genomic_DNA"/>
</dbReference>
<reference evidence="1" key="3">
    <citation type="submission" date="2017-05" db="EMBL/GenBank/DDBJ databases">
        <authorList>
            <person name="Munson-Mcgee J.H."/>
        </authorList>
    </citation>
    <scope>NUCLEOTIDE SEQUENCE</scope>
    <source>
        <strain evidence="1">SCGC AB-777_F03</strain>
    </source>
</reference>
<dbReference type="Gene3D" id="1.10.150.280">
    <property type="entry name" value="AF1531-like domain"/>
    <property type="match status" value="1"/>
</dbReference>
<dbReference type="EMBL" id="QEFP02000014">
    <property type="protein sequence ID" value="MCC5447210.1"/>
    <property type="molecule type" value="Genomic_DNA"/>
</dbReference>
<dbReference type="InterPro" id="IPR012340">
    <property type="entry name" value="NA-bd_OB-fold"/>
</dbReference>
<dbReference type="Pfam" id="PF04919">
    <property type="entry name" value="DUF655"/>
    <property type="match status" value="1"/>
</dbReference>
<proteinExistence type="predicted"/>
<dbReference type="AlphaFoldDB" id="A0A2T9WLG8"/>
<dbReference type="EMBL" id="QEFP01000005">
    <property type="protein sequence ID" value="PVU68667.1"/>
    <property type="molecule type" value="Genomic_DNA"/>
</dbReference>
<dbReference type="SUPFAM" id="SSF160975">
    <property type="entry name" value="AF1531-like"/>
    <property type="match status" value="1"/>
</dbReference>
<reference evidence="2 4" key="1">
    <citation type="journal article" date="2015" name="Appl. Environ. Microbiol.">
        <title>Nanoarchaeota, Their Sulfolobales Host, and Nanoarchaeota Virus Distribution across Yellowstone National Park Hot Springs.</title>
        <authorList>
            <person name="Munson-McGee J.H."/>
            <person name="Field E.K."/>
            <person name="Bateson M."/>
            <person name="Rooney C."/>
            <person name="Stepanauskas R."/>
            <person name="Young M.J."/>
        </authorList>
    </citation>
    <scope>NUCLEOTIDE SEQUENCE [LARGE SCALE GENOMIC DNA]</scope>
    <source>
        <strain evidence="2">SCGC AB-777_F03</strain>
        <strain evidence="3">SCGC AB-777_O03</strain>
    </source>
</reference>
<evidence type="ECO:0000313" key="1">
    <source>
        <dbReference type="EMBL" id="MCC5447210.1"/>
    </source>
</evidence>
<sequence>MDRKEEYAIVIYYLPGGDPTKNIKEPVVYAVGRDYFTLLLLTLKPGVTVNLFEELYIGNKQRDKVRSILKRLSFDELPEIAKANLEKAIKDLIVKNEKKFVEFFNKAGPLNIRVHTLELLPDIGKVTVQKIIEERQKKPFESFKDIEERVKGIKNIQNIIYERIILELSGKEKIKLFTI</sequence>
<evidence type="ECO:0000313" key="2">
    <source>
        <dbReference type="EMBL" id="PVU68667.1"/>
    </source>
</evidence>
<dbReference type="PANTHER" id="PTHR40734:SF1">
    <property type="entry name" value="DNA-BINDING PROTEIN"/>
    <property type="match status" value="1"/>
</dbReference>
<dbReference type="Proteomes" id="UP000245509">
    <property type="component" value="Unassembled WGS sequence"/>
</dbReference>
<evidence type="ECO:0000313" key="4">
    <source>
        <dbReference type="Proteomes" id="UP000245908"/>
    </source>
</evidence>
<name>A0A2T9WLG8_NANST</name>
<reference evidence="2" key="2">
    <citation type="submission" date="2017-05" db="EMBL/GenBank/DDBJ databases">
        <authorList>
            <person name="Song R."/>
            <person name="Chenine A.L."/>
            <person name="Ruprecht R.M."/>
        </authorList>
    </citation>
    <scope>NUCLEOTIDE SEQUENCE</scope>
    <source>
        <strain evidence="2">SCGC AB-777_F03</strain>
        <strain evidence="3">SCGC AB-777_O03</strain>
    </source>
</reference>
<reference evidence="1" key="4">
    <citation type="submission" date="2021-11" db="EMBL/GenBank/DDBJ databases">
        <authorList>
            <person name="Munson-Mcgee J."/>
            <person name="Field E."/>
            <person name="Bateson M."/>
            <person name="Rooney C."/>
            <person name="Stepanauskas R."/>
            <person name="Young M."/>
        </authorList>
    </citation>
    <scope>NUCLEOTIDE SEQUENCE</scope>
    <source>
        <strain evidence="1">SCGC AB-777_F03</strain>
    </source>
</reference>
<dbReference type="PANTHER" id="PTHR40734">
    <property type="entry name" value="TRNA-SPECIFIC ADENOSINE DEAMINASE-RELATED"/>
    <property type="match status" value="1"/>
</dbReference>
<comment type="caution">
    <text evidence="2">The sequence shown here is derived from an EMBL/GenBank/DDBJ whole genome shotgun (WGS) entry which is preliminary data.</text>
</comment>
<protein>
    <submittedName>
        <fullName evidence="2">DUF655 domain-containing protein</fullName>
    </submittedName>
</protein>
<evidence type="ECO:0000313" key="3">
    <source>
        <dbReference type="EMBL" id="PVU71288.1"/>
    </source>
</evidence>
<dbReference type="Proteomes" id="UP000245908">
    <property type="component" value="Unassembled WGS sequence"/>
</dbReference>
<accession>A0A2T9WLG8</accession>
<dbReference type="Gene3D" id="2.40.50.140">
    <property type="entry name" value="Nucleic acid-binding proteins"/>
    <property type="match status" value="1"/>
</dbReference>
<dbReference type="RefSeq" id="WP_228615435.1">
    <property type="nucleotide sequence ID" value="NZ_QEFP02000014.1"/>
</dbReference>
<dbReference type="InterPro" id="IPR007003">
    <property type="entry name" value="DUF655"/>
</dbReference>
<gene>
    <name evidence="1" type="ORF">DDW03_002220</name>
    <name evidence="2" type="ORF">DDW03_01580</name>
    <name evidence="3" type="ORF">DDW05_01475</name>
</gene>